<dbReference type="OrthoDB" id="4774596at2"/>
<comment type="caution">
    <text evidence="2">The sequence shown here is derived from an EMBL/GenBank/DDBJ whole genome shotgun (WGS) entry which is preliminary data.</text>
</comment>
<dbReference type="Proteomes" id="UP000293583">
    <property type="component" value="Unassembled WGS sequence"/>
</dbReference>
<dbReference type="PROSITE" id="PS51257">
    <property type="entry name" value="PROKAR_LIPOPROTEIN"/>
    <property type="match status" value="1"/>
</dbReference>
<sequence length="163" mass="17992">MKKLILSLCVAAGLFSCTSESDQNAIVGKANVAYYGRVWEVAINEGRTNILDSAYVEDAVLHTVPEVKGKANCKAYYENFVTGFTERQFTVKEIFADGDKLVKYWQFKGKHTGNFFGIPATGKSVDVIGCTIVKMKDGKIAEEQDFMDNMVLMTQLGLLPASK</sequence>
<dbReference type="AlphaFoldDB" id="A0A4Q9BE70"/>
<organism evidence="2 3">
    <name type="scientific">Aquirufa antheringensis</name>
    <dbReference type="NCBI Taxonomy" id="2516559"/>
    <lineage>
        <taxon>Bacteria</taxon>
        <taxon>Pseudomonadati</taxon>
        <taxon>Bacteroidota</taxon>
        <taxon>Cytophagia</taxon>
        <taxon>Cytophagales</taxon>
        <taxon>Flectobacillaceae</taxon>
        <taxon>Aquirufa</taxon>
    </lineage>
</organism>
<name>A0A4Q9BE70_9BACT</name>
<dbReference type="EMBL" id="SEWY01000002">
    <property type="protein sequence ID" value="TBH74499.1"/>
    <property type="molecule type" value="Genomic_DNA"/>
</dbReference>
<reference evidence="2 3" key="1">
    <citation type="submission" date="2019-02" db="EMBL/GenBank/DDBJ databases">
        <title>Genome of a new Bacteroidetes strain.</title>
        <authorList>
            <person name="Pitt A."/>
        </authorList>
    </citation>
    <scope>NUCLEOTIDE SEQUENCE [LARGE SCALE GENOMIC DNA]</scope>
    <source>
        <strain evidence="2 3">103A-SOEBACH</strain>
    </source>
</reference>
<evidence type="ECO:0000313" key="2">
    <source>
        <dbReference type="EMBL" id="TBH74499.1"/>
    </source>
</evidence>
<gene>
    <name evidence="2" type="ORF">EWU20_04975</name>
</gene>
<keyword evidence="3" id="KW-1185">Reference proteome</keyword>
<protein>
    <submittedName>
        <fullName evidence="2">Ester cyclase</fullName>
    </submittedName>
</protein>
<keyword evidence="1" id="KW-0732">Signal</keyword>
<dbReference type="Gene3D" id="3.10.450.50">
    <property type="match status" value="1"/>
</dbReference>
<dbReference type="PANTHER" id="PTHR38436">
    <property type="entry name" value="POLYKETIDE CYCLASE SNOAL-LIKE DOMAIN"/>
    <property type="match status" value="1"/>
</dbReference>
<evidence type="ECO:0000313" key="3">
    <source>
        <dbReference type="Proteomes" id="UP000293583"/>
    </source>
</evidence>
<accession>A0A4Q9BE70</accession>
<proteinExistence type="predicted"/>
<dbReference type="Pfam" id="PF07366">
    <property type="entry name" value="SnoaL"/>
    <property type="match status" value="1"/>
</dbReference>
<dbReference type="InterPro" id="IPR032710">
    <property type="entry name" value="NTF2-like_dom_sf"/>
</dbReference>
<feature type="signal peptide" evidence="1">
    <location>
        <begin position="1"/>
        <end position="21"/>
    </location>
</feature>
<dbReference type="InterPro" id="IPR009959">
    <property type="entry name" value="Cyclase_SnoaL-like"/>
</dbReference>
<feature type="chain" id="PRO_5020784164" evidence="1">
    <location>
        <begin position="22"/>
        <end position="163"/>
    </location>
</feature>
<dbReference type="SUPFAM" id="SSF54427">
    <property type="entry name" value="NTF2-like"/>
    <property type="match status" value="1"/>
</dbReference>
<evidence type="ECO:0000256" key="1">
    <source>
        <dbReference type="SAM" id="SignalP"/>
    </source>
</evidence>
<dbReference type="GO" id="GO:0030638">
    <property type="term" value="P:polyketide metabolic process"/>
    <property type="evidence" value="ECO:0007669"/>
    <property type="project" value="InterPro"/>
</dbReference>
<dbReference type="PANTHER" id="PTHR38436:SF1">
    <property type="entry name" value="ESTER CYCLASE"/>
    <property type="match status" value="1"/>
</dbReference>
<dbReference type="RefSeq" id="WP_130895112.1">
    <property type="nucleotide sequence ID" value="NZ_JAANOL010000002.1"/>
</dbReference>